<dbReference type="SMART" id="SM00849">
    <property type="entry name" value="Lactamase_B"/>
    <property type="match status" value="1"/>
</dbReference>
<dbReference type="InterPro" id="IPR001279">
    <property type="entry name" value="Metallo-B-lactamas"/>
</dbReference>
<dbReference type="EMBL" id="CP038631">
    <property type="protein sequence ID" value="QCC44150.1"/>
    <property type="molecule type" value="Genomic_DNA"/>
</dbReference>
<dbReference type="PANTHER" id="PTHR23131:SF0">
    <property type="entry name" value="ENDORIBONUCLEASE LACTB2"/>
    <property type="match status" value="1"/>
</dbReference>
<dbReference type="Proteomes" id="UP000323075">
    <property type="component" value="Unassembled WGS sequence"/>
</dbReference>
<dbReference type="PANTHER" id="PTHR23131">
    <property type="entry name" value="ENDORIBONUCLEASE LACTB2"/>
    <property type="match status" value="1"/>
</dbReference>
<evidence type="ECO:0000259" key="1">
    <source>
        <dbReference type="SMART" id="SM00849"/>
    </source>
</evidence>
<dbReference type="Proteomes" id="UP000296216">
    <property type="component" value="Chromosome"/>
</dbReference>
<feature type="domain" description="Metallo-beta-lactamase" evidence="1">
    <location>
        <begin position="17"/>
        <end position="176"/>
    </location>
</feature>
<dbReference type="GeneID" id="62885988"/>
<name>A0A4D6GR01_HALS9</name>
<gene>
    <name evidence="3" type="ORF">APQ99_01442</name>
    <name evidence="2" type="ORF">HBSAL_02105</name>
</gene>
<dbReference type="Pfam" id="PF00753">
    <property type="entry name" value="Lactamase_B"/>
    <property type="match status" value="1"/>
</dbReference>
<proteinExistence type="predicted"/>
<reference evidence="2 4" key="1">
    <citation type="journal article" date="2019" name="Microbiol. Resour. Announc.">
        <title>The Genome Sequence of the Halobacterium salinarum Type Strain Is Closely Related to That of Laboratory Strains NRC-1 and R1.</title>
        <authorList>
            <person name="Pfeiffer F."/>
            <person name="Marchfelder A."/>
            <person name="Habermann B."/>
            <person name="Dyall-Smith M.L."/>
        </authorList>
    </citation>
    <scope>NUCLEOTIDE SEQUENCE [LARGE SCALE GENOMIC DNA]</scope>
    <source>
        <strain evidence="2">91-R6</strain>
        <strain evidence="4">ATCC 33171 / DSM 3754 / JCM 8978 / NBRC 102687 / NCIMB 764 / 91-R6</strain>
    </source>
</reference>
<dbReference type="InterPro" id="IPR036866">
    <property type="entry name" value="RibonucZ/Hydroxyglut_hydro"/>
</dbReference>
<evidence type="ECO:0000313" key="4">
    <source>
        <dbReference type="Proteomes" id="UP000296216"/>
    </source>
</evidence>
<accession>A0A4D6GR01</accession>
<evidence type="ECO:0000313" key="5">
    <source>
        <dbReference type="Proteomes" id="UP000323075"/>
    </source>
</evidence>
<evidence type="ECO:0000313" key="3">
    <source>
        <dbReference type="EMBL" id="TYO76801.1"/>
    </source>
</evidence>
<dbReference type="InterPro" id="IPR050662">
    <property type="entry name" value="Sec-metab_biosynth-thioest"/>
</dbReference>
<evidence type="ECO:0000313" key="2">
    <source>
        <dbReference type="EMBL" id="QCC44150.1"/>
    </source>
</evidence>
<dbReference type="EMBL" id="VRYN01000002">
    <property type="protein sequence ID" value="TYO76801.1"/>
    <property type="molecule type" value="Genomic_DNA"/>
</dbReference>
<dbReference type="Gene3D" id="1.10.10.10">
    <property type="entry name" value="Winged helix-like DNA-binding domain superfamily/Winged helix DNA-binding domain"/>
    <property type="match status" value="1"/>
</dbReference>
<sequence length="260" mass="27486">MIERYPVDGATRAPHGTTNAYLVDGQARVLVDPAGRTAALDAAVSQGVDHIVVTHAHPDHVGAVDAYAAATDATVWAHAAFTARFERETGVAPDRVFRPGDAIGDTALTVTDTPGHAPDHVAVLATVDGECNAISGDLVFADSSVFVGAVDGDMRAYLASLRRLAAGAPARLQPGHGPTIEQPADRLHALYAHRRDRERRVLDAVAAGCETVDAILDAAYDKDLAGVRDLAGQTVRAHLDKLAREQRIHWNGSRATHQPA</sequence>
<dbReference type="Gene3D" id="3.60.15.10">
    <property type="entry name" value="Ribonuclease Z/Hydroxyacylglutathione hydrolase-like"/>
    <property type="match status" value="1"/>
</dbReference>
<dbReference type="AlphaFoldDB" id="A0A4D6GR01"/>
<protein>
    <submittedName>
        <fullName evidence="2">Beta-lactamase domain protein</fullName>
    </submittedName>
    <submittedName>
        <fullName evidence="3">Glyoxylase, beta-lactamase superfamily II</fullName>
    </submittedName>
</protein>
<dbReference type="RefSeq" id="WP_136361087.1">
    <property type="nucleotide sequence ID" value="NZ_VRYN01000002.1"/>
</dbReference>
<dbReference type="InterPro" id="IPR036388">
    <property type="entry name" value="WH-like_DNA-bd_sf"/>
</dbReference>
<reference evidence="3 5" key="2">
    <citation type="submission" date="2019-07" db="EMBL/GenBank/DDBJ databases">
        <title>Genomic Encyclopedia of Archaeal and Bacterial Type Strains, Phase II (KMG-II): from individual species to whole genera.</title>
        <authorList>
            <person name="Goeker M."/>
        </authorList>
    </citation>
    <scope>NUCLEOTIDE SEQUENCE [LARGE SCALE GENOMIC DNA]</scope>
    <source>
        <strain evidence="3 5">DSM 3754</strain>
    </source>
</reference>
<dbReference type="SUPFAM" id="SSF56281">
    <property type="entry name" value="Metallo-hydrolase/oxidoreductase"/>
    <property type="match status" value="1"/>
</dbReference>
<reference evidence="2" key="3">
    <citation type="journal article" name="MicrobiologyOpen">
        <title>Whole-genome comparison between the type strain of Halobacterium salinarum (DSM 3754(T)) and the laboratory strains R1 and NRC-1.</title>
        <authorList>
            <person name="Pfeiffer F."/>
            <person name="Losensky G."/>
            <person name="Marchfelder A."/>
            <person name="Habermann B."/>
            <person name="Dyall-Smith M."/>
        </authorList>
    </citation>
    <scope>NUCLEOTIDE SEQUENCE</scope>
    <source>
        <strain evidence="2">91-R6</strain>
    </source>
</reference>
<organism evidence="2 4">
    <name type="scientific">Halobacterium salinarum (strain ATCC 33171 / DSM 3754 / JCM 8978 / NBRC 102687 / NCIMB 764 / 91-R6)</name>
    <dbReference type="NCBI Taxonomy" id="2597657"/>
    <lineage>
        <taxon>Archaea</taxon>
        <taxon>Methanobacteriati</taxon>
        <taxon>Methanobacteriota</taxon>
        <taxon>Stenosarchaea group</taxon>
        <taxon>Halobacteria</taxon>
        <taxon>Halobacteriales</taxon>
        <taxon>Halobacteriaceae</taxon>
        <taxon>Halobacterium</taxon>
    </lineage>
</organism>